<evidence type="ECO:0000256" key="8">
    <source>
        <dbReference type="SAM" id="Phobius"/>
    </source>
</evidence>
<accession>A0A3S5CSJ5</accession>
<comment type="subcellular location">
    <subcellularLocation>
        <location evidence="1">Membrane</location>
        <topology evidence="1">Multi-pass membrane protein</topology>
    </subcellularLocation>
</comment>
<evidence type="ECO:0000313" key="10">
    <source>
        <dbReference type="EMBL" id="VEL33030.1"/>
    </source>
</evidence>
<name>A0A3S5CSJ5_9PLAT</name>
<dbReference type="PANTHER" id="PTHR42829">
    <property type="entry name" value="NADH-UBIQUINONE OXIDOREDUCTASE CHAIN 5"/>
    <property type="match status" value="1"/>
</dbReference>
<evidence type="ECO:0000256" key="1">
    <source>
        <dbReference type="ARBA" id="ARBA00004141"/>
    </source>
</evidence>
<feature type="transmembrane region" description="Helical" evidence="8">
    <location>
        <begin position="364"/>
        <end position="389"/>
    </location>
</feature>
<feature type="transmembrane region" description="Helical" evidence="8">
    <location>
        <begin position="109"/>
        <end position="130"/>
    </location>
</feature>
<feature type="transmembrane region" description="Helical" evidence="8">
    <location>
        <begin position="325"/>
        <end position="344"/>
    </location>
</feature>
<dbReference type="GO" id="GO:0016020">
    <property type="term" value="C:membrane"/>
    <property type="evidence" value="ECO:0007669"/>
    <property type="project" value="UniProtKB-SubCell"/>
</dbReference>
<dbReference type="Pfam" id="PF00361">
    <property type="entry name" value="Proton_antipo_M"/>
    <property type="match status" value="1"/>
</dbReference>
<dbReference type="GO" id="GO:0015990">
    <property type="term" value="P:electron transport coupled proton transport"/>
    <property type="evidence" value="ECO:0007669"/>
    <property type="project" value="TreeGrafter"/>
</dbReference>
<dbReference type="AlphaFoldDB" id="A0A3S5CSJ5"/>
<feature type="domain" description="NADH:quinone oxidoreductase/Mrp antiporter transmembrane" evidence="9">
    <location>
        <begin position="50"/>
        <end position="235"/>
    </location>
</feature>
<dbReference type="GO" id="GO:0003954">
    <property type="term" value="F:NADH dehydrogenase activity"/>
    <property type="evidence" value="ECO:0007669"/>
    <property type="project" value="TreeGrafter"/>
</dbReference>
<evidence type="ECO:0000259" key="9">
    <source>
        <dbReference type="Pfam" id="PF00361"/>
    </source>
</evidence>
<feature type="transmembrane region" description="Helical" evidence="8">
    <location>
        <begin position="82"/>
        <end position="102"/>
    </location>
</feature>
<feature type="transmembrane region" description="Helical" evidence="8">
    <location>
        <begin position="224"/>
        <end position="253"/>
    </location>
</feature>
<dbReference type="PANTHER" id="PTHR42829:SF2">
    <property type="entry name" value="NADH-UBIQUINONE OXIDOREDUCTASE CHAIN 5"/>
    <property type="match status" value="1"/>
</dbReference>
<keyword evidence="11" id="KW-1185">Reference proteome</keyword>
<protein>
    <recommendedName>
        <fullName evidence="2">NADH:ubiquinone reductase (H(+)-translocating)</fullName>
        <ecNumber evidence="2">7.1.1.2</ecNumber>
    </recommendedName>
    <alternativeName>
        <fullName evidence="6">NADH dehydrogenase subunit 5</fullName>
    </alternativeName>
</protein>
<dbReference type="EMBL" id="CAAALY010245050">
    <property type="protein sequence ID" value="VEL33030.1"/>
    <property type="molecule type" value="Genomic_DNA"/>
</dbReference>
<feature type="transmembrane region" description="Helical" evidence="8">
    <location>
        <begin position="24"/>
        <end position="45"/>
    </location>
</feature>
<evidence type="ECO:0000256" key="2">
    <source>
        <dbReference type="ARBA" id="ARBA00012944"/>
    </source>
</evidence>
<keyword evidence="3 8" id="KW-0812">Transmembrane</keyword>
<keyword evidence="4 8" id="KW-1133">Transmembrane helix</keyword>
<evidence type="ECO:0000256" key="4">
    <source>
        <dbReference type="ARBA" id="ARBA00022989"/>
    </source>
</evidence>
<evidence type="ECO:0000256" key="6">
    <source>
        <dbReference type="ARBA" id="ARBA00031027"/>
    </source>
</evidence>
<dbReference type="Proteomes" id="UP000784294">
    <property type="component" value="Unassembled WGS sequence"/>
</dbReference>
<sequence>MWKYLGVVRYLLILYYSKSDRLRVGLITMLVSRIGDVGFFVLVGYSFISKNFTVVVLTKRVSFPFVSWLLEVIRAPTPVSALVHSSTLVAAGMWFVCCYSWLFSSVETASDIIVISCFITIFITEVGGTFNKKKNSIVFVFFLGKPTLSLVQLLCHGVAKCGLFIRVGDIMSSGGGSQNYTNFYSRKSLWELCSLFFIIFKLCGLPFLGVFFSKHLFFSALSWYNIMFWVACLFGLILRFCYSVRLFLLCVVGKSGYNLSFDKKFVFVVLQIPMFRVINMFLGDLVVDWCESDLWISVCLLLCSIVGVFLGVIISYTYFRLSRAWVISLMGMDLCKIKFLFYLSGDESIYVLFGVDMPTRGKLKLFWCSGSVAGVAMVIQLVSGVVCSIEYVKFVGSMLGFSRSVGEPGPIIDGLSLELLRFLHL</sequence>
<dbReference type="GO" id="GO:0008137">
    <property type="term" value="F:NADH dehydrogenase (ubiquinone) activity"/>
    <property type="evidence" value="ECO:0007669"/>
    <property type="project" value="UniProtKB-EC"/>
</dbReference>
<comment type="catalytic activity">
    <reaction evidence="7">
        <text>a ubiquinone + NADH + 5 H(+)(in) = a ubiquinol + NAD(+) + 4 H(+)(out)</text>
        <dbReference type="Rhea" id="RHEA:29091"/>
        <dbReference type="Rhea" id="RHEA-COMP:9565"/>
        <dbReference type="Rhea" id="RHEA-COMP:9566"/>
        <dbReference type="ChEBI" id="CHEBI:15378"/>
        <dbReference type="ChEBI" id="CHEBI:16389"/>
        <dbReference type="ChEBI" id="CHEBI:17976"/>
        <dbReference type="ChEBI" id="CHEBI:57540"/>
        <dbReference type="ChEBI" id="CHEBI:57945"/>
        <dbReference type="EC" id="7.1.1.2"/>
    </reaction>
</comment>
<feature type="transmembrane region" description="Helical" evidence="8">
    <location>
        <begin position="189"/>
        <end position="212"/>
    </location>
</feature>
<dbReference type="InterPro" id="IPR003945">
    <property type="entry name" value="NU5C-like"/>
</dbReference>
<dbReference type="GO" id="GO:0042773">
    <property type="term" value="P:ATP synthesis coupled electron transport"/>
    <property type="evidence" value="ECO:0007669"/>
    <property type="project" value="InterPro"/>
</dbReference>
<gene>
    <name evidence="10" type="ORF">PXEA_LOCUS26470</name>
</gene>
<organism evidence="10 11">
    <name type="scientific">Protopolystoma xenopodis</name>
    <dbReference type="NCBI Taxonomy" id="117903"/>
    <lineage>
        <taxon>Eukaryota</taxon>
        <taxon>Metazoa</taxon>
        <taxon>Spiralia</taxon>
        <taxon>Lophotrochozoa</taxon>
        <taxon>Platyhelminthes</taxon>
        <taxon>Monogenea</taxon>
        <taxon>Polyopisthocotylea</taxon>
        <taxon>Polystomatidea</taxon>
        <taxon>Polystomatidae</taxon>
        <taxon>Protopolystoma</taxon>
    </lineage>
</organism>
<feature type="transmembrane region" description="Helical" evidence="8">
    <location>
        <begin position="265"/>
        <end position="282"/>
    </location>
</feature>
<evidence type="ECO:0000256" key="7">
    <source>
        <dbReference type="ARBA" id="ARBA00049551"/>
    </source>
</evidence>
<dbReference type="EC" id="7.1.1.2" evidence="2"/>
<evidence type="ECO:0000313" key="11">
    <source>
        <dbReference type="Proteomes" id="UP000784294"/>
    </source>
</evidence>
<dbReference type="InterPro" id="IPR001750">
    <property type="entry name" value="ND/Mrp_TM"/>
</dbReference>
<dbReference type="OrthoDB" id="10069788at2759"/>
<evidence type="ECO:0000256" key="3">
    <source>
        <dbReference type="ARBA" id="ARBA00022692"/>
    </source>
</evidence>
<keyword evidence="5 8" id="KW-0472">Membrane</keyword>
<evidence type="ECO:0000256" key="5">
    <source>
        <dbReference type="ARBA" id="ARBA00023136"/>
    </source>
</evidence>
<comment type="caution">
    <text evidence="10">The sequence shown here is derived from an EMBL/GenBank/DDBJ whole genome shotgun (WGS) entry which is preliminary data.</text>
</comment>
<reference evidence="10" key="1">
    <citation type="submission" date="2018-11" db="EMBL/GenBank/DDBJ databases">
        <authorList>
            <consortium name="Pathogen Informatics"/>
        </authorList>
    </citation>
    <scope>NUCLEOTIDE SEQUENCE</scope>
</reference>
<proteinExistence type="predicted"/>
<feature type="transmembrane region" description="Helical" evidence="8">
    <location>
        <begin position="294"/>
        <end position="318"/>
    </location>
</feature>